<dbReference type="Pfam" id="PF22352">
    <property type="entry name" value="K319L-like_PKD"/>
    <property type="match status" value="3"/>
</dbReference>
<name>A0A915DKZ5_9BILA</name>
<dbReference type="CDD" id="cd00146">
    <property type="entry name" value="PKD"/>
    <property type="match status" value="1"/>
</dbReference>
<organism evidence="3 4">
    <name type="scientific">Ditylenchus dipsaci</name>
    <dbReference type="NCBI Taxonomy" id="166011"/>
    <lineage>
        <taxon>Eukaryota</taxon>
        <taxon>Metazoa</taxon>
        <taxon>Ecdysozoa</taxon>
        <taxon>Nematoda</taxon>
        <taxon>Chromadorea</taxon>
        <taxon>Rhabditida</taxon>
        <taxon>Tylenchina</taxon>
        <taxon>Tylenchomorpha</taxon>
        <taxon>Sphaerularioidea</taxon>
        <taxon>Anguinidae</taxon>
        <taxon>Anguininae</taxon>
        <taxon>Ditylenchus</taxon>
    </lineage>
</organism>
<protein>
    <submittedName>
        <fullName evidence="4">PKD/REJ-like domain-containing protein</fullName>
    </submittedName>
</protein>
<keyword evidence="2" id="KW-0732">Signal</keyword>
<keyword evidence="1" id="KW-0812">Transmembrane</keyword>
<feature type="signal peptide" evidence="2">
    <location>
        <begin position="1"/>
        <end position="19"/>
    </location>
</feature>
<evidence type="ECO:0000256" key="2">
    <source>
        <dbReference type="SAM" id="SignalP"/>
    </source>
</evidence>
<feature type="chain" id="PRO_5037066905" evidence="2">
    <location>
        <begin position="20"/>
        <end position="803"/>
    </location>
</feature>
<dbReference type="GO" id="GO:0031410">
    <property type="term" value="C:cytoplasmic vesicle"/>
    <property type="evidence" value="ECO:0007669"/>
    <property type="project" value="TreeGrafter"/>
</dbReference>
<dbReference type="GO" id="GO:0001764">
    <property type="term" value="P:neuron migration"/>
    <property type="evidence" value="ECO:0007669"/>
    <property type="project" value="TreeGrafter"/>
</dbReference>
<dbReference type="InterPro" id="IPR013783">
    <property type="entry name" value="Ig-like_fold"/>
</dbReference>
<dbReference type="PANTHER" id="PTHR46182">
    <property type="entry name" value="FI19480P1"/>
    <property type="match status" value="1"/>
</dbReference>
<dbReference type="Gene3D" id="2.60.40.10">
    <property type="entry name" value="Immunoglobulins"/>
    <property type="match status" value="3"/>
</dbReference>
<dbReference type="AlphaFoldDB" id="A0A915DKZ5"/>
<dbReference type="GO" id="GO:0016020">
    <property type="term" value="C:membrane"/>
    <property type="evidence" value="ECO:0007669"/>
    <property type="project" value="TreeGrafter"/>
</dbReference>
<accession>A0A915DKZ5</accession>
<keyword evidence="3" id="KW-1185">Reference proteome</keyword>
<reference evidence="4" key="1">
    <citation type="submission" date="2022-11" db="UniProtKB">
        <authorList>
            <consortium name="WormBaseParasite"/>
        </authorList>
    </citation>
    <scope>IDENTIFICATION</scope>
</reference>
<dbReference type="WBParaSite" id="jg20681.2">
    <property type="protein sequence ID" value="jg20681.2"/>
    <property type="gene ID" value="jg20681"/>
</dbReference>
<dbReference type="Proteomes" id="UP000887574">
    <property type="component" value="Unplaced"/>
</dbReference>
<keyword evidence="1" id="KW-0472">Membrane</keyword>
<dbReference type="PANTHER" id="PTHR46182:SF2">
    <property type="entry name" value="FI19480P1"/>
    <property type="match status" value="1"/>
</dbReference>
<dbReference type="InterPro" id="IPR029865">
    <property type="entry name" value="KIAA0319-like"/>
</dbReference>
<evidence type="ECO:0000313" key="3">
    <source>
        <dbReference type="Proteomes" id="UP000887574"/>
    </source>
</evidence>
<keyword evidence="1" id="KW-1133">Transmembrane helix</keyword>
<proteinExistence type="predicted"/>
<feature type="transmembrane region" description="Helical" evidence="1">
    <location>
        <begin position="688"/>
        <end position="709"/>
    </location>
</feature>
<evidence type="ECO:0000313" key="4">
    <source>
        <dbReference type="WBParaSite" id="jg20681.2"/>
    </source>
</evidence>
<sequence>MKSFIIVVFYYCLTATTGGEKHEFCTSDHECTNLEFCEKNNGLRGLCICKPGYELSAASLVCELSKLHFDQFYIAGPESVELPSDKVNLGVEFRNPTDEAGHWQYSWELLEGTGLAFATDFTKKQLIISQLQSGSLRFGVRISNDTMDGYATKNLTVLPKKLNTSPKAMIRPSGPIFANENREIVLDGTGSLDYDGKIVSYENYTFELIVVDSRGSRDQAEVNIIVHSDSEHLPKATITRCDEQVTDGVVILRLPLKKVLLCGKDLSNTVDAVTYNWARIDNLHNLPVDYSGSSSAQLQLSNLHATKKVGPYEFRLKVSNAKQQSDVALVKIVVNEQITSPPEVLCFADWIGWGEGKIVSTQWKEVKGKKVKLVNANKPKASVMELEEGEYQFRFEAMNEAGYSAHSDVFLTVSRGKNTPPVARAENTTVVLPTNIAVLNGSGSSDDAGITAFEWKPMDSVPASLTLLGNSTREANLMVTNLVEGRFFFKLTVWDVSKKSHSTVAELRVKAGPEEENSVQIYMHRRVRRFSQRWSRKLAGRLSAALNAQIPEADTVQVRFTKFVEDPRTGFLLANFYAQYTLQKEVVTLETENGTASNSSATTTTSSTPLNDNDKKMIYAPRIVEILRREIVIINEFDIVEITTLHCFLSCSGHGICNNYTKQCDCNVYWMANLMHRLFTGRQEDCSWSILYVWLLVFLIISPIMTKLLHCCWMARSRHVTSSRDAKKGLECLPLFGRGVPVRLSPSVPRRHHHKMSNRRHANIHGEHDGFIELDMTSGMESDDTVFAVHKSSKEIGIRNESH</sequence>
<evidence type="ECO:0000256" key="1">
    <source>
        <dbReference type="SAM" id="Phobius"/>
    </source>
</evidence>